<evidence type="ECO:0000313" key="3">
    <source>
        <dbReference type="EMBL" id="CRK21851.1"/>
    </source>
</evidence>
<feature type="region of interest" description="Disordered" evidence="1">
    <location>
        <begin position="390"/>
        <end position="411"/>
    </location>
</feature>
<protein>
    <submittedName>
        <fullName evidence="3">Uncharacterized protein</fullName>
    </submittedName>
</protein>
<dbReference type="PANTHER" id="PTHR37576:SF2">
    <property type="entry name" value="DEFECT AT LOW TEMPERATURE PROTEIN 1"/>
    <property type="match status" value="1"/>
</dbReference>
<name>A0A0G4LIK0_VERLO</name>
<feature type="transmembrane region" description="Helical" evidence="2">
    <location>
        <begin position="61"/>
        <end position="84"/>
    </location>
</feature>
<evidence type="ECO:0000256" key="2">
    <source>
        <dbReference type="SAM" id="Phobius"/>
    </source>
</evidence>
<dbReference type="Proteomes" id="UP000045706">
    <property type="component" value="Unassembled WGS sequence"/>
</dbReference>
<evidence type="ECO:0000313" key="4">
    <source>
        <dbReference type="Proteomes" id="UP000045706"/>
    </source>
</evidence>
<feature type="region of interest" description="Disordered" evidence="1">
    <location>
        <begin position="1"/>
        <end position="43"/>
    </location>
</feature>
<organism evidence="3 4">
    <name type="scientific">Verticillium longisporum</name>
    <name type="common">Verticillium dahliae var. longisporum</name>
    <dbReference type="NCBI Taxonomy" id="100787"/>
    <lineage>
        <taxon>Eukaryota</taxon>
        <taxon>Fungi</taxon>
        <taxon>Dikarya</taxon>
        <taxon>Ascomycota</taxon>
        <taxon>Pezizomycotina</taxon>
        <taxon>Sordariomycetes</taxon>
        <taxon>Hypocreomycetidae</taxon>
        <taxon>Glomerellales</taxon>
        <taxon>Plectosphaerellaceae</taxon>
        <taxon>Verticillium</taxon>
    </lineage>
</organism>
<keyword evidence="2" id="KW-1133">Transmembrane helix</keyword>
<dbReference type="Pfam" id="PF11374">
    <property type="entry name" value="DUF3176"/>
    <property type="match status" value="1"/>
</dbReference>
<proteinExistence type="predicted"/>
<keyword evidence="2" id="KW-0472">Membrane</keyword>
<reference evidence="4" key="1">
    <citation type="submission" date="2015-05" db="EMBL/GenBank/DDBJ databases">
        <authorList>
            <person name="Fogelqvist Johan"/>
        </authorList>
    </citation>
    <scope>NUCLEOTIDE SEQUENCE [LARGE SCALE GENOMIC DNA]</scope>
</reference>
<evidence type="ECO:0000256" key="1">
    <source>
        <dbReference type="SAM" id="MobiDB-lite"/>
    </source>
</evidence>
<gene>
    <name evidence="3" type="ORF">BN1723_012495</name>
</gene>
<feature type="compositionally biased region" description="Polar residues" evidence="1">
    <location>
        <begin position="1"/>
        <end position="21"/>
    </location>
</feature>
<keyword evidence="2" id="KW-0812">Transmembrane</keyword>
<dbReference type="EMBL" id="CVQI01012447">
    <property type="protein sequence ID" value="CRK21851.1"/>
    <property type="molecule type" value="Genomic_DNA"/>
</dbReference>
<sequence length="411" mass="45113">MEDTPQQSLPLIRATTQTQPTAADVRSIPGFSTSQSPHKSDDIPHNVVAPPRPGFWDQFPVLPALSLLANLALVAAMVVIVTLADGSRVASWKVSPTVLLAVVLVLVNLLTTYIFSEGAAIRWWVLAMHRKTTVGDLHWRWIASQGPTTAFLSIVFRGWSKAAVACFAVTITTMNSPLSQRALNVGTKLTARAVTLGSLQACVQLPTEFSATKTDRTGLLSALSPDFSIVMRGYLGRTAIKTDHGLLENGTYVGLLEAAGYSFDCHESEERLENFTETGVDRYTSSYTGIFTSSFRYSERFGKSVLETVSVPWPNEWYDRREKEGRVFIYQGVWKPDFGCITSTTGVTLKRRQCDLRPAVVRYPIVIRNYTLELNPSSSYKDDEVVSAQGLDDTGTSAGSTHGGMHRHGAE</sequence>
<feature type="transmembrane region" description="Helical" evidence="2">
    <location>
        <begin position="96"/>
        <end position="115"/>
    </location>
</feature>
<dbReference type="PANTHER" id="PTHR37576">
    <property type="entry name" value="DEFECT AT LOW TEMPERATURE PROTEIN 1"/>
    <property type="match status" value="1"/>
</dbReference>
<feature type="non-terminal residue" evidence="3">
    <location>
        <position position="411"/>
    </location>
</feature>
<dbReference type="AlphaFoldDB" id="A0A0G4LIK0"/>
<dbReference type="InterPro" id="IPR021514">
    <property type="entry name" value="DUF3176"/>
</dbReference>
<accession>A0A0G4LIK0</accession>